<proteinExistence type="predicted"/>
<protein>
    <recommendedName>
        <fullName evidence="3">Secreted protein</fullName>
    </recommendedName>
</protein>
<dbReference type="RefSeq" id="WP_306978567.1">
    <property type="nucleotide sequence ID" value="NZ_JAUSZV010000005.1"/>
</dbReference>
<comment type="caution">
    <text evidence="1">The sequence shown here is derived from an EMBL/GenBank/DDBJ whole genome shotgun (WGS) entry which is preliminary data.</text>
</comment>
<dbReference type="Proteomes" id="UP001234216">
    <property type="component" value="Unassembled WGS sequence"/>
</dbReference>
<reference evidence="1" key="1">
    <citation type="submission" date="2023-07" db="EMBL/GenBank/DDBJ databases">
        <title>Comparative genomics of wheat-associated soil bacteria to identify genetic determinants of phenazine resistance.</title>
        <authorList>
            <person name="Mouncey N."/>
        </authorList>
    </citation>
    <scope>NUCLEOTIDE SEQUENCE</scope>
    <source>
        <strain evidence="1">V4I22</strain>
    </source>
</reference>
<evidence type="ECO:0000313" key="1">
    <source>
        <dbReference type="EMBL" id="MDQ0908939.1"/>
    </source>
</evidence>
<name>A0AAW8FGW6_9ACTN</name>
<sequence length="78" mass="8046">MSSSRWRSCSSPPPYSYALLLVALGGPGSSPRSRASCWPASPLLPPLARAPVRTARARPRHTAVVAGALAGPSFAYGA</sequence>
<evidence type="ECO:0000313" key="2">
    <source>
        <dbReference type="Proteomes" id="UP001234216"/>
    </source>
</evidence>
<organism evidence="1 2">
    <name type="scientific">Streptomyces canus</name>
    <dbReference type="NCBI Taxonomy" id="58343"/>
    <lineage>
        <taxon>Bacteria</taxon>
        <taxon>Bacillati</taxon>
        <taxon>Actinomycetota</taxon>
        <taxon>Actinomycetes</taxon>
        <taxon>Kitasatosporales</taxon>
        <taxon>Streptomycetaceae</taxon>
        <taxon>Streptomyces</taxon>
        <taxon>Streptomyces aurantiacus group</taxon>
    </lineage>
</organism>
<evidence type="ECO:0008006" key="3">
    <source>
        <dbReference type="Google" id="ProtNLM"/>
    </source>
</evidence>
<gene>
    <name evidence="1" type="ORF">QFZ22_004924</name>
</gene>
<dbReference type="EMBL" id="JAUSZV010000005">
    <property type="protein sequence ID" value="MDQ0908939.1"/>
    <property type="molecule type" value="Genomic_DNA"/>
</dbReference>
<accession>A0AAW8FGW6</accession>
<dbReference type="AlphaFoldDB" id="A0AAW8FGW6"/>